<evidence type="ECO:0000313" key="3">
    <source>
        <dbReference type="Proteomes" id="UP000286931"/>
    </source>
</evidence>
<feature type="compositionally biased region" description="Low complexity" evidence="1">
    <location>
        <begin position="134"/>
        <end position="143"/>
    </location>
</feature>
<evidence type="ECO:0000313" key="2">
    <source>
        <dbReference type="EMBL" id="GCE00471.1"/>
    </source>
</evidence>
<organism evidence="2 3">
    <name type="scientific">Embleya hyalina</name>
    <dbReference type="NCBI Taxonomy" id="516124"/>
    <lineage>
        <taxon>Bacteria</taxon>
        <taxon>Bacillati</taxon>
        <taxon>Actinomycetota</taxon>
        <taxon>Actinomycetes</taxon>
        <taxon>Kitasatosporales</taxon>
        <taxon>Streptomycetaceae</taxon>
        <taxon>Embleya</taxon>
    </lineage>
</organism>
<protein>
    <submittedName>
        <fullName evidence="2">Uncharacterized protein</fullName>
    </submittedName>
</protein>
<dbReference type="RefSeq" id="WP_174861508.1">
    <property type="nucleotide sequence ID" value="NZ_BIFH01000040.1"/>
</dbReference>
<gene>
    <name evidence="2" type="ORF">EHYA_08196</name>
</gene>
<evidence type="ECO:0000256" key="1">
    <source>
        <dbReference type="SAM" id="MobiDB-lite"/>
    </source>
</evidence>
<comment type="caution">
    <text evidence="2">The sequence shown here is derived from an EMBL/GenBank/DDBJ whole genome shotgun (WGS) entry which is preliminary data.</text>
</comment>
<reference evidence="2 3" key="1">
    <citation type="submission" date="2018-12" db="EMBL/GenBank/DDBJ databases">
        <title>Draft genome sequence of Embleya hyalina NBRC 13850T.</title>
        <authorList>
            <person name="Komaki H."/>
            <person name="Hosoyama A."/>
            <person name="Kimura A."/>
            <person name="Ichikawa N."/>
            <person name="Tamura T."/>
        </authorList>
    </citation>
    <scope>NUCLEOTIDE SEQUENCE [LARGE SCALE GENOMIC DNA]</scope>
    <source>
        <strain evidence="2 3">NBRC 13850</strain>
    </source>
</reference>
<accession>A0A401Z0Z2</accession>
<sequence length="160" mass="17472">MPSIRLNNDTAAMLAIWVEPWGTDHWMRPHEKFTLLTGDGPEPDPDDVPFDVVFHDEGVSVWVNGAYEATVHDESGAEVSCGHQRPLDVMRAWTESAEAAAVADRPYLTPEIREMARRHAEDMRRALTEAEAAAATGAEPVAEVETESTIPNGVDATAGH</sequence>
<feature type="region of interest" description="Disordered" evidence="1">
    <location>
        <begin position="134"/>
        <end position="160"/>
    </location>
</feature>
<dbReference type="EMBL" id="BIFH01000040">
    <property type="protein sequence ID" value="GCE00471.1"/>
    <property type="molecule type" value="Genomic_DNA"/>
</dbReference>
<name>A0A401Z0Z2_9ACTN</name>
<keyword evidence="3" id="KW-1185">Reference proteome</keyword>
<proteinExistence type="predicted"/>
<dbReference type="AlphaFoldDB" id="A0A401Z0Z2"/>
<dbReference type="Proteomes" id="UP000286931">
    <property type="component" value="Unassembled WGS sequence"/>
</dbReference>